<accession>W2SGD3</accession>
<organism evidence="2 3">
    <name type="scientific">Necator americanus</name>
    <name type="common">Human hookworm</name>
    <dbReference type="NCBI Taxonomy" id="51031"/>
    <lineage>
        <taxon>Eukaryota</taxon>
        <taxon>Metazoa</taxon>
        <taxon>Ecdysozoa</taxon>
        <taxon>Nematoda</taxon>
        <taxon>Chromadorea</taxon>
        <taxon>Rhabditida</taxon>
        <taxon>Rhabditina</taxon>
        <taxon>Rhabditomorpha</taxon>
        <taxon>Strongyloidea</taxon>
        <taxon>Ancylostomatidae</taxon>
        <taxon>Bunostominae</taxon>
        <taxon>Necator</taxon>
    </lineage>
</organism>
<dbReference type="KEGG" id="nai:NECAME_15735"/>
<dbReference type="InterPro" id="IPR059099">
    <property type="entry name" value="GMEB1/2/Spe-44_dom"/>
</dbReference>
<feature type="non-terminal residue" evidence="2">
    <location>
        <position position="1"/>
    </location>
</feature>
<feature type="domain" description="GMEB1/2/Spe-44-like" evidence="1">
    <location>
        <begin position="5"/>
        <end position="71"/>
    </location>
</feature>
<gene>
    <name evidence="2" type="ORF">NECAME_15735</name>
</gene>
<evidence type="ECO:0000313" key="3">
    <source>
        <dbReference type="Proteomes" id="UP000053676"/>
    </source>
</evidence>
<dbReference type="AlphaFoldDB" id="W2SGD3"/>
<sequence>VAQISEPVSFWNKVHKSGLLDELVDQLTQCLSDIKRAAKSGGLTWAAPLLTRVVSVLNMSDQIVSCVHSKPSAQFSTDVVVIPRVSADYVSVENNTQKRMIREELVSSQVYCPDVKRPRFRNHASFISCSEVRIYRCQDADVKEVEPRIVNDFITKTCLSEISIKAKSFEKKNVSVLVYSNPSTAYTE</sequence>
<reference evidence="3" key="1">
    <citation type="journal article" date="2014" name="Nat. Genet.">
        <title>Genome of the human hookworm Necator americanus.</title>
        <authorList>
            <person name="Tang Y.T."/>
            <person name="Gao X."/>
            <person name="Rosa B.A."/>
            <person name="Abubucker S."/>
            <person name="Hallsworth-Pepin K."/>
            <person name="Martin J."/>
            <person name="Tyagi R."/>
            <person name="Heizer E."/>
            <person name="Zhang X."/>
            <person name="Bhonagiri-Palsikar V."/>
            <person name="Minx P."/>
            <person name="Warren W.C."/>
            <person name="Wang Q."/>
            <person name="Zhan B."/>
            <person name="Hotez P.J."/>
            <person name="Sternberg P.W."/>
            <person name="Dougall A."/>
            <person name="Gaze S.T."/>
            <person name="Mulvenna J."/>
            <person name="Sotillo J."/>
            <person name="Ranganathan S."/>
            <person name="Rabelo E.M."/>
            <person name="Wilson R.K."/>
            <person name="Felgner P.L."/>
            <person name="Bethony J."/>
            <person name="Hawdon J.M."/>
            <person name="Gasser R.B."/>
            <person name="Loukas A."/>
            <person name="Mitreva M."/>
        </authorList>
    </citation>
    <scope>NUCLEOTIDE SEQUENCE [LARGE SCALE GENOMIC DNA]</scope>
</reference>
<evidence type="ECO:0000313" key="2">
    <source>
        <dbReference type="EMBL" id="ETN68608.1"/>
    </source>
</evidence>
<dbReference type="Proteomes" id="UP000053676">
    <property type="component" value="Unassembled WGS sequence"/>
</dbReference>
<name>W2SGD3_NECAM</name>
<dbReference type="OrthoDB" id="5792412at2759"/>
<protein>
    <recommendedName>
        <fullName evidence="1">GMEB1/2/Spe-44-like domain-containing protein</fullName>
    </recommendedName>
</protein>
<dbReference type="EMBL" id="KI669235">
    <property type="protein sequence ID" value="ETN68608.1"/>
    <property type="molecule type" value="Genomic_DNA"/>
</dbReference>
<proteinExistence type="predicted"/>
<dbReference type="Pfam" id="PF25892">
    <property type="entry name" value="Spe-44"/>
    <property type="match status" value="1"/>
</dbReference>
<keyword evidence="3" id="KW-1185">Reference proteome</keyword>
<evidence type="ECO:0000259" key="1">
    <source>
        <dbReference type="Pfam" id="PF25892"/>
    </source>
</evidence>